<feature type="domain" description="Pesticin C-terminal" evidence="4">
    <location>
        <begin position="10"/>
        <end position="165"/>
    </location>
</feature>
<feature type="compositionally biased region" description="Basic and acidic residues" evidence="3">
    <location>
        <begin position="240"/>
        <end position="252"/>
    </location>
</feature>
<dbReference type="InterPro" id="IPR023347">
    <property type="entry name" value="Lysozyme_dom_sf"/>
</dbReference>
<reference evidence="6" key="1">
    <citation type="submission" date="2017-02" db="EMBL/GenBank/DDBJ databases">
        <authorList>
            <person name="Varghese N."/>
            <person name="Submissions S."/>
        </authorList>
    </citation>
    <scope>NUCLEOTIDE SEQUENCE [LARGE SCALE GENOMIC DNA]</scope>
    <source>
        <strain evidence="6">DSM 22270</strain>
    </source>
</reference>
<dbReference type="STRING" id="651661.SAMN05660293_00404"/>
<name>A0A1T5BJK4_9BACT</name>
<dbReference type="InterPro" id="IPR023346">
    <property type="entry name" value="Lysozyme-like_dom_sf"/>
</dbReference>
<dbReference type="Proteomes" id="UP000190897">
    <property type="component" value="Unassembled WGS sequence"/>
</dbReference>
<dbReference type="RefSeq" id="WP_082212993.1">
    <property type="nucleotide sequence ID" value="NZ_FUZA01000001.1"/>
</dbReference>
<accession>A0A1T5BJK4</accession>
<keyword evidence="2" id="KW-0081">Bacteriolytic enzyme</keyword>
<dbReference type="Gene3D" id="1.10.530.40">
    <property type="match status" value="1"/>
</dbReference>
<feature type="region of interest" description="Disordered" evidence="3">
    <location>
        <begin position="230"/>
        <end position="252"/>
    </location>
</feature>
<evidence type="ECO:0000256" key="1">
    <source>
        <dbReference type="ARBA" id="ARBA00022529"/>
    </source>
</evidence>
<protein>
    <recommendedName>
        <fullName evidence="4">Pesticin C-terminal domain-containing protein</fullName>
    </recommendedName>
</protein>
<dbReference type="EMBL" id="FUZA01000001">
    <property type="protein sequence ID" value="SKB47428.1"/>
    <property type="molecule type" value="Genomic_DNA"/>
</dbReference>
<evidence type="ECO:0000313" key="5">
    <source>
        <dbReference type="EMBL" id="SKB47428.1"/>
    </source>
</evidence>
<evidence type="ECO:0000256" key="2">
    <source>
        <dbReference type="ARBA" id="ARBA00022638"/>
    </source>
</evidence>
<dbReference type="GO" id="GO:0003796">
    <property type="term" value="F:lysozyme activity"/>
    <property type="evidence" value="ECO:0007669"/>
    <property type="project" value="InterPro"/>
</dbReference>
<dbReference type="GO" id="GO:0042742">
    <property type="term" value="P:defense response to bacterium"/>
    <property type="evidence" value="ECO:0007669"/>
    <property type="project" value="UniProtKB-KW"/>
</dbReference>
<organism evidence="5 6">
    <name type="scientific">Dyadobacter psychrophilus</name>
    <dbReference type="NCBI Taxonomy" id="651661"/>
    <lineage>
        <taxon>Bacteria</taxon>
        <taxon>Pseudomonadati</taxon>
        <taxon>Bacteroidota</taxon>
        <taxon>Cytophagia</taxon>
        <taxon>Cytophagales</taxon>
        <taxon>Spirosomataceae</taxon>
        <taxon>Dyadobacter</taxon>
    </lineage>
</organism>
<gene>
    <name evidence="5" type="ORF">SAMN05660293_00404</name>
</gene>
<evidence type="ECO:0000256" key="3">
    <source>
        <dbReference type="SAM" id="MobiDB-lite"/>
    </source>
</evidence>
<dbReference type="InterPro" id="IPR031922">
    <property type="entry name" value="Pesticin_C"/>
</dbReference>
<dbReference type="SUPFAM" id="SSF53955">
    <property type="entry name" value="Lysozyme-like"/>
    <property type="match status" value="1"/>
</dbReference>
<evidence type="ECO:0000313" key="6">
    <source>
        <dbReference type="Proteomes" id="UP000190897"/>
    </source>
</evidence>
<keyword evidence="1" id="KW-0929">Antimicrobial</keyword>
<dbReference type="OrthoDB" id="932638at2"/>
<sequence>MAKYTFTYHQEIGHQGQSLVPHFPGGRSGVTIGPGYDMGHRTPQEIYTDLTNAGIDPETAYALIDAADKTGPEAASWVAERGGIFITEQQQRSLFENVLVPEYEQRTIDQIASFVSSHADSVPENVDWDSLSGRQKQILFDYVYNTGSLARFPELTTAVLNEDWDTVSIHYERFSDDQPLVYRNEMFYREFLDPEYVHKKEEEAEIGNANNQPVAEDQLLDQQIDELYSEDELAENTDDVQAKDSDEWYEHI</sequence>
<evidence type="ECO:0000259" key="4">
    <source>
        <dbReference type="Pfam" id="PF16754"/>
    </source>
</evidence>
<proteinExistence type="predicted"/>
<dbReference type="GO" id="GO:0031640">
    <property type="term" value="P:killing of cells of another organism"/>
    <property type="evidence" value="ECO:0007669"/>
    <property type="project" value="UniProtKB-KW"/>
</dbReference>
<keyword evidence="6" id="KW-1185">Reference proteome</keyword>
<dbReference type="Pfam" id="PF16754">
    <property type="entry name" value="Pesticin"/>
    <property type="match status" value="1"/>
</dbReference>
<dbReference type="AlphaFoldDB" id="A0A1T5BJK4"/>